<name>A0A4C1TVS7_EUMVA</name>
<proteinExistence type="predicted"/>
<evidence type="ECO:0000313" key="1">
    <source>
        <dbReference type="EMBL" id="GBP18131.1"/>
    </source>
</evidence>
<keyword evidence="2" id="KW-1185">Reference proteome</keyword>
<organism evidence="1 2">
    <name type="scientific">Eumeta variegata</name>
    <name type="common">Bagworm moth</name>
    <name type="synonym">Eumeta japonica</name>
    <dbReference type="NCBI Taxonomy" id="151549"/>
    <lineage>
        <taxon>Eukaryota</taxon>
        <taxon>Metazoa</taxon>
        <taxon>Ecdysozoa</taxon>
        <taxon>Arthropoda</taxon>
        <taxon>Hexapoda</taxon>
        <taxon>Insecta</taxon>
        <taxon>Pterygota</taxon>
        <taxon>Neoptera</taxon>
        <taxon>Endopterygota</taxon>
        <taxon>Lepidoptera</taxon>
        <taxon>Glossata</taxon>
        <taxon>Ditrysia</taxon>
        <taxon>Tineoidea</taxon>
        <taxon>Psychidae</taxon>
        <taxon>Oiketicinae</taxon>
        <taxon>Eumeta</taxon>
    </lineage>
</organism>
<protein>
    <submittedName>
        <fullName evidence="1">Uncharacterized protein</fullName>
    </submittedName>
</protein>
<gene>
    <name evidence="1" type="ORF">EVAR_12912_1</name>
</gene>
<reference evidence="1 2" key="1">
    <citation type="journal article" date="2019" name="Commun. Biol.">
        <title>The bagworm genome reveals a unique fibroin gene that provides high tensile strength.</title>
        <authorList>
            <person name="Kono N."/>
            <person name="Nakamura H."/>
            <person name="Ohtoshi R."/>
            <person name="Tomita M."/>
            <person name="Numata K."/>
            <person name="Arakawa K."/>
        </authorList>
    </citation>
    <scope>NUCLEOTIDE SEQUENCE [LARGE SCALE GENOMIC DNA]</scope>
</reference>
<evidence type="ECO:0000313" key="2">
    <source>
        <dbReference type="Proteomes" id="UP000299102"/>
    </source>
</evidence>
<dbReference type="EMBL" id="BGZK01000093">
    <property type="protein sequence ID" value="GBP18131.1"/>
    <property type="molecule type" value="Genomic_DNA"/>
</dbReference>
<sequence>MYETLRLRSRLALGRFHKIQPLLPDEIFARQLLNGALARIEPRPSREHEEGADRRMLLNNRQCVEAQVLICHGRAGACVFERGLLSYQMKIGQVRIWAGVCAAGARRRMTRPIDGADESCPARAYLRFHESHCKYLVEPPAGRSPYRFVAAARAAQTQRERPRSRATSPVVSCK</sequence>
<dbReference type="AlphaFoldDB" id="A0A4C1TVS7"/>
<comment type="caution">
    <text evidence="1">The sequence shown here is derived from an EMBL/GenBank/DDBJ whole genome shotgun (WGS) entry which is preliminary data.</text>
</comment>
<accession>A0A4C1TVS7</accession>
<dbReference type="Proteomes" id="UP000299102">
    <property type="component" value="Unassembled WGS sequence"/>
</dbReference>